<keyword evidence="10" id="KW-1185">Reference proteome</keyword>
<evidence type="ECO:0000313" key="10">
    <source>
        <dbReference type="Proteomes" id="UP001148838"/>
    </source>
</evidence>
<evidence type="ECO:0000256" key="2">
    <source>
        <dbReference type="ARBA" id="ARBA00007441"/>
    </source>
</evidence>
<dbReference type="Gene3D" id="3.40.640.10">
    <property type="entry name" value="Type I PLP-dependent aspartate aminotransferase-like (Major domain)"/>
    <property type="match status" value="1"/>
</dbReference>
<comment type="similarity">
    <text evidence="2">Belongs to the class-I pyridoxal-phosphate-dependent aminotransferase family.</text>
</comment>
<feature type="domain" description="Aminotransferase class I/classII large" evidence="8">
    <location>
        <begin position="6"/>
        <end position="278"/>
    </location>
</feature>
<protein>
    <recommendedName>
        <fullName evidence="7">Aspartate aminotransferase</fullName>
        <ecNumber evidence="7">2.6.1.1</ecNumber>
    </recommendedName>
</protein>
<reference evidence="9 10" key="1">
    <citation type="journal article" date="2022" name="Allergy">
        <title>Genome assembly and annotation of Periplaneta americana reveal a comprehensive cockroach allergen profile.</title>
        <authorList>
            <person name="Wang L."/>
            <person name="Xiong Q."/>
            <person name="Saelim N."/>
            <person name="Wang L."/>
            <person name="Nong W."/>
            <person name="Wan A.T."/>
            <person name="Shi M."/>
            <person name="Liu X."/>
            <person name="Cao Q."/>
            <person name="Hui J.H.L."/>
            <person name="Sookrung N."/>
            <person name="Leung T.F."/>
            <person name="Tungtrongchitr A."/>
            <person name="Tsui S.K.W."/>
        </authorList>
    </citation>
    <scope>NUCLEOTIDE SEQUENCE [LARGE SCALE GENOMIC DNA]</scope>
    <source>
        <strain evidence="9">PWHHKU_190912</strain>
    </source>
</reference>
<accession>A0ABQ8TYG8</accession>
<feature type="non-terminal residue" evidence="9">
    <location>
        <position position="1"/>
    </location>
</feature>
<proteinExistence type="inferred from homology"/>
<evidence type="ECO:0000259" key="8">
    <source>
        <dbReference type="Pfam" id="PF00155"/>
    </source>
</evidence>
<name>A0ABQ8TYG8_PERAM</name>
<dbReference type="InterPro" id="IPR015424">
    <property type="entry name" value="PyrdxlP-dep_Trfase"/>
</dbReference>
<dbReference type="CDD" id="cd00609">
    <property type="entry name" value="AAT_like"/>
    <property type="match status" value="1"/>
</dbReference>
<dbReference type="PANTHER" id="PTHR11879">
    <property type="entry name" value="ASPARTATE AMINOTRANSFERASE"/>
    <property type="match status" value="1"/>
</dbReference>
<evidence type="ECO:0000256" key="7">
    <source>
        <dbReference type="RuleBase" id="RU000480"/>
    </source>
</evidence>
<gene>
    <name evidence="9" type="ORF">ANN_02124</name>
</gene>
<dbReference type="EC" id="2.6.1.1" evidence="7"/>
<dbReference type="EMBL" id="JAJSOF020000001">
    <property type="protein sequence ID" value="KAJ4450695.1"/>
    <property type="molecule type" value="Genomic_DNA"/>
</dbReference>
<evidence type="ECO:0000256" key="6">
    <source>
        <dbReference type="ARBA" id="ARBA00022898"/>
    </source>
</evidence>
<dbReference type="InterPro" id="IPR015421">
    <property type="entry name" value="PyrdxlP-dep_Trfase_major"/>
</dbReference>
<evidence type="ECO:0000256" key="4">
    <source>
        <dbReference type="ARBA" id="ARBA00022576"/>
    </source>
</evidence>
<dbReference type="InterPro" id="IPR000796">
    <property type="entry name" value="Asp_trans"/>
</dbReference>
<dbReference type="InterPro" id="IPR004838">
    <property type="entry name" value="NHTrfase_class1_PyrdxlP-BS"/>
</dbReference>
<evidence type="ECO:0000256" key="5">
    <source>
        <dbReference type="ARBA" id="ARBA00022679"/>
    </source>
</evidence>
<evidence type="ECO:0000313" key="9">
    <source>
        <dbReference type="EMBL" id="KAJ4450695.1"/>
    </source>
</evidence>
<comment type="miscellaneous">
    <text evidence="7">In eukaryotes there are cytoplasmic, mitochondrial and chloroplastic isozymes.</text>
</comment>
<dbReference type="InterPro" id="IPR015422">
    <property type="entry name" value="PyrdxlP-dep_Trfase_small"/>
</dbReference>
<dbReference type="PRINTS" id="PR00799">
    <property type="entry name" value="TRANSAMINASE"/>
</dbReference>
<dbReference type="Pfam" id="PF00155">
    <property type="entry name" value="Aminotran_1_2"/>
    <property type="match status" value="1"/>
</dbReference>
<organism evidence="9 10">
    <name type="scientific">Periplaneta americana</name>
    <name type="common">American cockroach</name>
    <name type="synonym">Blatta americana</name>
    <dbReference type="NCBI Taxonomy" id="6978"/>
    <lineage>
        <taxon>Eukaryota</taxon>
        <taxon>Metazoa</taxon>
        <taxon>Ecdysozoa</taxon>
        <taxon>Arthropoda</taxon>
        <taxon>Hexapoda</taxon>
        <taxon>Insecta</taxon>
        <taxon>Pterygota</taxon>
        <taxon>Neoptera</taxon>
        <taxon>Polyneoptera</taxon>
        <taxon>Dictyoptera</taxon>
        <taxon>Blattodea</taxon>
        <taxon>Blattoidea</taxon>
        <taxon>Blattidae</taxon>
        <taxon>Blattinae</taxon>
        <taxon>Periplaneta</taxon>
    </lineage>
</organism>
<keyword evidence="4 7" id="KW-0032">Aminotransferase</keyword>
<dbReference type="Gene3D" id="3.90.1150.10">
    <property type="entry name" value="Aspartate Aminotransferase, domain 1"/>
    <property type="match status" value="1"/>
</dbReference>
<keyword evidence="6" id="KW-0663">Pyridoxal phosphate</keyword>
<dbReference type="SUPFAM" id="SSF53383">
    <property type="entry name" value="PLP-dependent transferases"/>
    <property type="match status" value="1"/>
</dbReference>
<evidence type="ECO:0000256" key="1">
    <source>
        <dbReference type="ARBA" id="ARBA00001933"/>
    </source>
</evidence>
<dbReference type="PANTHER" id="PTHR11879:SF55">
    <property type="entry name" value="GLUTAMATE OXALOACETATE TRANSAMINASE 1, ISOFORM B"/>
    <property type="match status" value="1"/>
</dbReference>
<dbReference type="Proteomes" id="UP001148838">
    <property type="component" value="Unassembled WGS sequence"/>
</dbReference>
<comment type="cofactor">
    <cofactor evidence="1">
        <name>pyridoxal 5'-phosphate</name>
        <dbReference type="ChEBI" id="CHEBI:597326"/>
    </cofactor>
</comment>
<keyword evidence="5 7" id="KW-0808">Transferase</keyword>
<comment type="caution">
    <text evidence="9">The sequence shown here is derived from an EMBL/GenBank/DDBJ whole genome shotgun (WGS) entry which is preliminary data.</text>
</comment>
<comment type="catalytic activity">
    <reaction evidence="7">
        <text>L-aspartate + 2-oxoglutarate = oxaloacetate + L-glutamate</text>
        <dbReference type="Rhea" id="RHEA:21824"/>
        <dbReference type="ChEBI" id="CHEBI:16452"/>
        <dbReference type="ChEBI" id="CHEBI:16810"/>
        <dbReference type="ChEBI" id="CHEBI:29985"/>
        <dbReference type="ChEBI" id="CHEBI:29991"/>
        <dbReference type="EC" id="2.6.1.1"/>
    </reaction>
</comment>
<evidence type="ECO:0000256" key="3">
    <source>
        <dbReference type="ARBA" id="ARBA00011738"/>
    </source>
</evidence>
<comment type="subunit">
    <text evidence="3 7">Homodimer.</text>
</comment>
<dbReference type="PROSITE" id="PS00105">
    <property type="entry name" value="AA_TRANSFER_CLASS_1"/>
    <property type="match status" value="1"/>
</dbReference>
<dbReference type="InterPro" id="IPR004839">
    <property type="entry name" value="Aminotransferase_I/II_large"/>
</dbReference>
<sequence>LIAYRDENGKPWILPFVHDLERKIFECPSYNHEYVVFLGMVPFQELTPQVILGADSPDLKSGRAFGVQTVSGTAALRAGAELLLRHFKYTTFYISEPTWDNHDVTFLYAGFADSRRYRFWDPATRGLDMEGLLEDLRNAPEHSVIVLQMCAHNPTGCDFTKEQWIQIADVMEERNLFPFLDAAYQGLATGDLEEDAWPARYFAQRGFEFFIAQSFSKNMGLYGDRVGCLTLVLNEEQQKQTEHINLLLASIIRALYLCPTRHGPEIVVQTLRSPELTEKW</sequence>